<organism evidence="4 5">
    <name type="scientific">Streptococcus minor</name>
    <dbReference type="NCBI Taxonomy" id="229549"/>
    <lineage>
        <taxon>Bacteria</taxon>
        <taxon>Bacillati</taxon>
        <taxon>Bacillota</taxon>
        <taxon>Bacilli</taxon>
        <taxon>Lactobacillales</taxon>
        <taxon>Streptococcaceae</taxon>
        <taxon>Streptococcus</taxon>
    </lineage>
</organism>
<keyword evidence="4" id="KW-0378">Hydrolase</keyword>
<dbReference type="RefSeq" id="WP_124777983.1">
    <property type="nucleotide sequence ID" value="NZ_RQZA01000015.1"/>
</dbReference>
<dbReference type="InterPro" id="IPR044081">
    <property type="entry name" value="DUF5776"/>
</dbReference>
<dbReference type="EMBL" id="RQZA01000015">
    <property type="protein sequence ID" value="RRD29594.1"/>
    <property type="molecule type" value="Genomic_DNA"/>
</dbReference>
<dbReference type="PANTHER" id="PTHR35333">
    <property type="entry name" value="BETA-LACTAMASE"/>
    <property type="match status" value="1"/>
</dbReference>
<dbReference type="Gene3D" id="3.40.710.10">
    <property type="entry name" value="DD-peptidase/beta-lactamase superfamily"/>
    <property type="match status" value="1"/>
</dbReference>
<dbReference type="GO" id="GO:0046677">
    <property type="term" value="P:response to antibiotic"/>
    <property type="evidence" value="ECO:0007669"/>
    <property type="project" value="InterPro"/>
</dbReference>
<feature type="chain" id="PRO_5039187632" evidence="1">
    <location>
        <begin position="22"/>
        <end position="426"/>
    </location>
</feature>
<accession>A0A3P1V5T3</accession>
<protein>
    <submittedName>
        <fullName evidence="4">Serine hydrolase</fullName>
    </submittedName>
</protein>
<dbReference type="Proteomes" id="UP000281771">
    <property type="component" value="Unassembled WGS sequence"/>
</dbReference>
<feature type="domain" description="Beta-lactamase class A catalytic" evidence="2">
    <location>
        <begin position="205"/>
        <end position="406"/>
    </location>
</feature>
<feature type="domain" description="DUF5776" evidence="3">
    <location>
        <begin position="45"/>
        <end position="105"/>
    </location>
</feature>
<evidence type="ECO:0000259" key="2">
    <source>
        <dbReference type="Pfam" id="PF13354"/>
    </source>
</evidence>
<dbReference type="Pfam" id="PF13354">
    <property type="entry name" value="Beta-lactamase2"/>
    <property type="match status" value="1"/>
</dbReference>
<dbReference type="GO" id="GO:0030655">
    <property type="term" value="P:beta-lactam antibiotic catabolic process"/>
    <property type="evidence" value="ECO:0007669"/>
    <property type="project" value="InterPro"/>
</dbReference>
<dbReference type="InterPro" id="IPR000871">
    <property type="entry name" value="Beta-lactam_class-A"/>
</dbReference>
<name>A0A3P1V5T3_9STRE</name>
<dbReference type="SUPFAM" id="SSF56601">
    <property type="entry name" value="beta-lactamase/transpeptidase-like"/>
    <property type="match status" value="1"/>
</dbReference>
<evidence type="ECO:0000256" key="1">
    <source>
        <dbReference type="SAM" id="SignalP"/>
    </source>
</evidence>
<keyword evidence="1" id="KW-0732">Signal</keyword>
<keyword evidence="5" id="KW-1185">Reference proteome</keyword>
<gene>
    <name evidence="4" type="ORF">EII38_09540</name>
</gene>
<dbReference type="Pfam" id="PF19087">
    <property type="entry name" value="DUF5776"/>
    <property type="match status" value="1"/>
</dbReference>
<dbReference type="PANTHER" id="PTHR35333:SF3">
    <property type="entry name" value="BETA-LACTAMASE-TYPE TRANSPEPTIDASE FOLD CONTAINING PROTEIN"/>
    <property type="match status" value="1"/>
</dbReference>
<dbReference type="GO" id="GO:0008800">
    <property type="term" value="F:beta-lactamase activity"/>
    <property type="evidence" value="ECO:0007669"/>
    <property type="project" value="InterPro"/>
</dbReference>
<dbReference type="InterPro" id="IPR012338">
    <property type="entry name" value="Beta-lactam/transpept-like"/>
</dbReference>
<reference evidence="4 5" key="1">
    <citation type="submission" date="2018-11" db="EMBL/GenBank/DDBJ databases">
        <title>Genomes From Bacteria Associated with the Canine Oral Cavity: a Test Case for Automated Genome-Based Taxonomic Assignment.</title>
        <authorList>
            <person name="Coil D.A."/>
            <person name="Jospin G."/>
            <person name="Darling A.E."/>
            <person name="Wallis C."/>
            <person name="Davis I.J."/>
            <person name="Harris S."/>
            <person name="Eisen J.A."/>
            <person name="Holcombe L.J."/>
            <person name="O'Flynn C."/>
        </authorList>
    </citation>
    <scope>NUCLEOTIDE SEQUENCE [LARGE SCALE GENOMIC DNA]</scope>
    <source>
        <strain evidence="4 5">OH4621_COT-116</strain>
    </source>
</reference>
<comment type="caution">
    <text evidence="4">The sequence shown here is derived from an EMBL/GenBank/DDBJ whole genome shotgun (WGS) entry which is preliminary data.</text>
</comment>
<sequence>MKKYLLFLLMPVLLASTTVDSTEIDFFLTNQEKYLLNTRVTDERFTSIPSNPSVYSPVDTYLDRNLTDKVSIIKENQVFKIQSVEINDYNQQVFLLENGHYILADPQIIFDDHILETKFIQSTAWLKKDFRLYTSPIGNQQKIAKTSLKSYQPVVISEIATTPIDVYAKINGQGWIKQTDLSLEDNRMEAVQDLLNKKYALPNIGIYIKQISSQKTAGINQDKMMYAASVTKLPVLYYIQEKIDNKKYSLTEGLQYIDKVTDFKGSYSAEGSGSLGKTADNHHYRIDELINKTAKESDNAASNLLAYYATNQFDTVFYEEITAIVGQKWDMSSRLASAQMAGLMMEAIYNQSGYVLGSLQHTNFDDQRIARDIPVPVAHKIGDAYEFRHDVGVVYTDSPFILSIFTDQSDYDTISKIADDVYELLK</sequence>
<dbReference type="InterPro" id="IPR045155">
    <property type="entry name" value="Beta-lactam_cat"/>
</dbReference>
<dbReference type="STRING" id="1123309.GCA_000377005_00046"/>
<proteinExistence type="predicted"/>
<dbReference type="AlphaFoldDB" id="A0A3P1V5T3"/>
<evidence type="ECO:0000313" key="4">
    <source>
        <dbReference type="EMBL" id="RRD29594.1"/>
    </source>
</evidence>
<feature type="signal peptide" evidence="1">
    <location>
        <begin position="1"/>
        <end position="21"/>
    </location>
</feature>
<evidence type="ECO:0000313" key="5">
    <source>
        <dbReference type="Proteomes" id="UP000281771"/>
    </source>
</evidence>
<evidence type="ECO:0000259" key="3">
    <source>
        <dbReference type="Pfam" id="PF19087"/>
    </source>
</evidence>